<dbReference type="RefSeq" id="WP_032816947.1">
    <property type="nucleotide sequence ID" value="NZ_CABIHW010000024.1"/>
</dbReference>
<evidence type="ECO:0000313" key="2">
    <source>
        <dbReference type="EMBL" id="CQI93453.1"/>
    </source>
</evidence>
<evidence type="ECO:0000313" key="3">
    <source>
        <dbReference type="Proteomes" id="UP000031914"/>
    </source>
</evidence>
<dbReference type="EMBL" id="CTKE01000015">
    <property type="protein sequence ID" value="CQI93453.1"/>
    <property type="molecule type" value="Genomic_DNA"/>
</dbReference>
<dbReference type="AlphaFoldDB" id="A0A0U1HVA7"/>
<dbReference type="EMBL" id="CP009787">
    <property type="protein sequence ID" value="AJJ11073.1"/>
    <property type="molecule type" value="Genomic_DNA"/>
</dbReference>
<accession>A0A0U1HVA7</accession>
<protein>
    <submittedName>
        <fullName evidence="2">Uncharacterized protein</fullName>
    </submittedName>
</protein>
<gene>
    <name evidence="1" type="ORF">CH64_1179</name>
    <name evidence="2" type="ORF">ERS008555_02931</name>
</gene>
<proteinExistence type="predicted"/>
<organism evidence="2 4">
    <name type="scientific">Yersinia rohdei</name>
    <dbReference type="NCBI Taxonomy" id="29485"/>
    <lineage>
        <taxon>Bacteria</taxon>
        <taxon>Pseudomonadati</taxon>
        <taxon>Pseudomonadota</taxon>
        <taxon>Gammaproteobacteria</taxon>
        <taxon>Enterobacterales</taxon>
        <taxon>Yersiniaceae</taxon>
        <taxon>Yersinia</taxon>
    </lineage>
</organism>
<reference evidence="2 4" key="2">
    <citation type="submission" date="2015-03" db="EMBL/GenBank/DDBJ databases">
        <authorList>
            <person name="Murphy D."/>
        </authorList>
    </citation>
    <scope>NUCLEOTIDE SEQUENCE [LARGE SCALE GENOMIC DNA]</scope>
    <source>
        <strain evidence="2 4">68/02</strain>
    </source>
</reference>
<dbReference type="Proteomes" id="UP000042054">
    <property type="component" value="Unassembled WGS sequence"/>
</dbReference>
<sequence>MNNKKSQIEKLLFVITLIFDIGTNLYLLRGAKEQISSALALYEINILNSGPLATGQRARVPNRNGPFKSR</sequence>
<evidence type="ECO:0000313" key="1">
    <source>
        <dbReference type="EMBL" id="AJJ11073.1"/>
    </source>
</evidence>
<name>A0A0U1HVA7_YERRO</name>
<dbReference type="Proteomes" id="UP000031914">
    <property type="component" value="Chromosome"/>
</dbReference>
<evidence type="ECO:0000313" key="4">
    <source>
        <dbReference type="Proteomes" id="UP000042054"/>
    </source>
</evidence>
<dbReference type="KEGG" id="yro:CH64_1179"/>
<reference evidence="1 3" key="1">
    <citation type="journal article" date="2015" name="Genome Announc.">
        <title>Thirty-Two Complete Genome Assemblies of Nine Yersinia Species, Including Y. pestis, Y. pseudotuberculosis, and Y. enterocolitica.</title>
        <authorList>
            <person name="Johnson S.L."/>
            <person name="Daligault H.E."/>
            <person name="Davenport K.W."/>
            <person name="Jaissle J."/>
            <person name="Frey K.G."/>
            <person name="Ladner J.T."/>
            <person name="Broomall S.M."/>
            <person name="Bishop-Lilly K.A."/>
            <person name="Bruce D.C."/>
            <person name="Coyne S.R."/>
            <person name="Gibbons H.S."/>
            <person name="Lo C.C."/>
            <person name="Munk A.C."/>
            <person name="Rosenzweig C.N."/>
            <person name="Koroleva G.I."/>
            <person name="Palacios G.F."/>
            <person name="Redden C.L."/>
            <person name="Xu Y."/>
            <person name="Minogue T.D."/>
            <person name="Chain P.S."/>
        </authorList>
    </citation>
    <scope>NUCLEOTIDE SEQUENCE [LARGE SCALE GENOMIC DNA]</scope>
    <source>
        <strain evidence="1 3">YRA</strain>
    </source>
</reference>
<keyword evidence="3" id="KW-1185">Reference proteome</keyword>